<evidence type="ECO:0000313" key="1">
    <source>
        <dbReference type="EMBL" id="SJL14173.1"/>
    </source>
</evidence>
<dbReference type="Proteomes" id="UP000219338">
    <property type="component" value="Unassembled WGS sequence"/>
</dbReference>
<keyword evidence="2" id="KW-1185">Reference proteome</keyword>
<dbReference type="AlphaFoldDB" id="A0A284RZI1"/>
<dbReference type="EMBL" id="FUEG01000022">
    <property type="protein sequence ID" value="SJL14173.1"/>
    <property type="molecule type" value="Genomic_DNA"/>
</dbReference>
<gene>
    <name evidence="1" type="ORF">ARMOST_17628</name>
</gene>
<proteinExistence type="predicted"/>
<evidence type="ECO:0000313" key="2">
    <source>
        <dbReference type="Proteomes" id="UP000219338"/>
    </source>
</evidence>
<protein>
    <submittedName>
        <fullName evidence="1">Uncharacterized protein</fullName>
    </submittedName>
</protein>
<name>A0A284RZI1_ARMOS</name>
<organism evidence="1 2">
    <name type="scientific">Armillaria ostoyae</name>
    <name type="common">Armillaria root rot fungus</name>
    <dbReference type="NCBI Taxonomy" id="47428"/>
    <lineage>
        <taxon>Eukaryota</taxon>
        <taxon>Fungi</taxon>
        <taxon>Dikarya</taxon>
        <taxon>Basidiomycota</taxon>
        <taxon>Agaricomycotina</taxon>
        <taxon>Agaricomycetes</taxon>
        <taxon>Agaricomycetidae</taxon>
        <taxon>Agaricales</taxon>
        <taxon>Marasmiineae</taxon>
        <taxon>Physalacriaceae</taxon>
        <taxon>Armillaria</taxon>
    </lineage>
</organism>
<reference evidence="2" key="1">
    <citation type="journal article" date="2017" name="Nat. Ecol. Evol.">
        <title>Genome expansion and lineage-specific genetic innovations in the forest pathogenic fungi Armillaria.</title>
        <authorList>
            <person name="Sipos G."/>
            <person name="Prasanna A.N."/>
            <person name="Walter M.C."/>
            <person name="O'Connor E."/>
            <person name="Balint B."/>
            <person name="Krizsan K."/>
            <person name="Kiss B."/>
            <person name="Hess J."/>
            <person name="Varga T."/>
            <person name="Slot J."/>
            <person name="Riley R."/>
            <person name="Boka B."/>
            <person name="Rigling D."/>
            <person name="Barry K."/>
            <person name="Lee J."/>
            <person name="Mihaltcheva S."/>
            <person name="LaButti K."/>
            <person name="Lipzen A."/>
            <person name="Waldron R."/>
            <person name="Moloney N.M."/>
            <person name="Sperisen C."/>
            <person name="Kredics L."/>
            <person name="Vagvoelgyi C."/>
            <person name="Patrignani A."/>
            <person name="Fitzpatrick D."/>
            <person name="Nagy I."/>
            <person name="Doyle S."/>
            <person name="Anderson J.B."/>
            <person name="Grigoriev I.V."/>
            <person name="Gueldener U."/>
            <person name="Muensterkoetter M."/>
            <person name="Nagy L.G."/>
        </authorList>
    </citation>
    <scope>NUCLEOTIDE SEQUENCE [LARGE SCALE GENOMIC DNA]</scope>
    <source>
        <strain evidence="2">C18/9</strain>
    </source>
</reference>
<sequence>MPIPNSIPNNGTSNPQLHAPHNCLVTLLLEENIALHTERCYYGVDIRKESSSISYKPTTRQRTGNELALLLTPLSLRSIFKVLLIVPHIASTIIRVVVLTPEKCPRRQGRKKTLGGVIYEIPSRDATFLGPKMAVSKMRAKEGLENGNRNLSKSRFRLLKMHQPLQGIVFGISLSALVPNLPAIAAKGLA</sequence>
<accession>A0A284RZI1</accession>